<name>A0A383BWF4_9ZZZZ</name>
<dbReference type="AlphaFoldDB" id="A0A383BWF4"/>
<feature type="non-terminal residue" evidence="1">
    <location>
        <position position="172"/>
    </location>
</feature>
<dbReference type="EMBL" id="UINC01203751">
    <property type="protein sequence ID" value="SVE24150.1"/>
    <property type="molecule type" value="Genomic_DNA"/>
</dbReference>
<reference evidence="1" key="1">
    <citation type="submission" date="2018-05" db="EMBL/GenBank/DDBJ databases">
        <authorList>
            <person name="Lanie J.A."/>
            <person name="Ng W.-L."/>
            <person name="Kazmierczak K.M."/>
            <person name="Andrzejewski T.M."/>
            <person name="Davidsen T.M."/>
            <person name="Wayne K.J."/>
            <person name="Tettelin H."/>
            <person name="Glass J.I."/>
            <person name="Rusch D."/>
            <person name="Podicherti R."/>
            <person name="Tsui H.-C.T."/>
            <person name="Winkler M.E."/>
        </authorList>
    </citation>
    <scope>NUCLEOTIDE SEQUENCE</scope>
</reference>
<feature type="non-terminal residue" evidence="1">
    <location>
        <position position="1"/>
    </location>
</feature>
<proteinExistence type="predicted"/>
<accession>A0A383BWF4</accession>
<sequence>MFRKFAIPLKLLLLITAFGLFCLPLNAIAEDVDTEFEVVEGASEPSDDVEVGDIIQEFLDSKGWQEGPNTHKKSGKEFFVVTGTKEIMAPYKSKNFIGSRQNAYTQAMADAKRSMVEYLEVEIETSMQMEMKEPSEKREEARLAEIRSEVLSIAEKKKTSGGLKSDLQKKGD</sequence>
<organism evidence="1">
    <name type="scientific">marine metagenome</name>
    <dbReference type="NCBI Taxonomy" id="408172"/>
    <lineage>
        <taxon>unclassified sequences</taxon>
        <taxon>metagenomes</taxon>
        <taxon>ecological metagenomes</taxon>
    </lineage>
</organism>
<gene>
    <name evidence="1" type="ORF">METZ01_LOCUS477004</name>
</gene>
<protein>
    <submittedName>
        <fullName evidence="1">Uncharacterized protein</fullName>
    </submittedName>
</protein>
<evidence type="ECO:0000313" key="1">
    <source>
        <dbReference type="EMBL" id="SVE24150.1"/>
    </source>
</evidence>